<evidence type="ECO:0000259" key="1">
    <source>
        <dbReference type="PROSITE" id="PS51186"/>
    </source>
</evidence>
<organism evidence="2 3">
    <name type="scientific">Gottfriedia luciferensis</name>
    <dbReference type="NCBI Taxonomy" id="178774"/>
    <lineage>
        <taxon>Bacteria</taxon>
        <taxon>Bacillati</taxon>
        <taxon>Bacillota</taxon>
        <taxon>Bacilli</taxon>
        <taxon>Bacillales</taxon>
        <taxon>Bacillaceae</taxon>
        <taxon>Gottfriedia</taxon>
    </lineage>
</organism>
<dbReference type="RefSeq" id="WP_069035259.1">
    <property type="nucleotide sequence ID" value="NZ_MDKC01000036.1"/>
</dbReference>
<dbReference type="SUPFAM" id="SSF55729">
    <property type="entry name" value="Acyl-CoA N-acyltransferases (Nat)"/>
    <property type="match status" value="1"/>
</dbReference>
<accession>A0ABX2ZJN9</accession>
<dbReference type="Gene3D" id="3.40.630.30">
    <property type="match status" value="1"/>
</dbReference>
<name>A0ABX2ZJN9_9BACI</name>
<dbReference type="InterPro" id="IPR000182">
    <property type="entry name" value="GNAT_dom"/>
</dbReference>
<reference evidence="2 3" key="1">
    <citation type="submission" date="2016-07" db="EMBL/GenBank/DDBJ databases">
        <authorList>
            <person name="Townsley L."/>
            <person name="Shank E.A."/>
        </authorList>
    </citation>
    <scope>NUCLEOTIDE SEQUENCE [LARGE SCALE GENOMIC DNA]</scope>
    <source>
        <strain evidence="2 3">CH01</strain>
    </source>
</reference>
<feature type="domain" description="N-acetyltransferase" evidence="1">
    <location>
        <begin position="1"/>
        <end position="158"/>
    </location>
</feature>
<sequence length="158" mass="19015">MNLRLAEIKDIEQLIKMRWDFTLEDYETGRIKESEYNDFYSECRDFLLNAINSKQWYIWVAEIEHIIVSHIYIELIQKVPRPGRVTNPFAFMTNVYTLKDYRGKEIGGKLISKVNKWVSEMKFEFVIVWPSEQGVNFYKRNGYNQCNEAMEYFPNLDK</sequence>
<proteinExistence type="predicted"/>
<dbReference type="Pfam" id="PF13508">
    <property type="entry name" value="Acetyltransf_7"/>
    <property type="match status" value="1"/>
</dbReference>
<evidence type="ECO:0000313" key="2">
    <source>
        <dbReference type="EMBL" id="ODG89930.1"/>
    </source>
</evidence>
<protein>
    <submittedName>
        <fullName evidence="2">GNAT family N-acetyltransferase</fullName>
    </submittedName>
</protein>
<comment type="caution">
    <text evidence="2">The sequence shown here is derived from an EMBL/GenBank/DDBJ whole genome shotgun (WGS) entry which is preliminary data.</text>
</comment>
<keyword evidence="3" id="KW-1185">Reference proteome</keyword>
<dbReference type="CDD" id="cd04301">
    <property type="entry name" value="NAT_SF"/>
    <property type="match status" value="1"/>
</dbReference>
<dbReference type="EMBL" id="MDKC01000036">
    <property type="protein sequence ID" value="ODG89930.1"/>
    <property type="molecule type" value="Genomic_DNA"/>
</dbReference>
<evidence type="ECO:0000313" key="3">
    <source>
        <dbReference type="Proteomes" id="UP000094580"/>
    </source>
</evidence>
<gene>
    <name evidence="2" type="ORF">BED47_13750</name>
</gene>
<dbReference type="PROSITE" id="PS51186">
    <property type="entry name" value="GNAT"/>
    <property type="match status" value="1"/>
</dbReference>
<dbReference type="InterPro" id="IPR016181">
    <property type="entry name" value="Acyl_CoA_acyltransferase"/>
</dbReference>
<dbReference type="Proteomes" id="UP000094580">
    <property type="component" value="Unassembled WGS sequence"/>
</dbReference>